<dbReference type="InterPro" id="IPR002060">
    <property type="entry name" value="Squ/phyt_synthse"/>
</dbReference>
<dbReference type="GO" id="GO:0016765">
    <property type="term" value="F:transferase activity, transferring alkyl or aryl (other than methyl) groups"/>
    <property type="evidence" value="ECO:0007669"/>
    <property type="project" value="UniProtKB-ARBA"/>
</dbReference>
<dbReference type="RefSeq" id="WP_109767190.1">
    <property type="nucleotide sequence ID" value="NZ_QFWV02000002.1"/>
</dbReference>
<dbReference type="Gene3D" id="1.10.600.10">
    <property type="entry name" value="Farnesyl Diphosphate Synthase"/>
    <property type="match status" value="1"/>
</dbReference>
<gene>
    <name evidence="1" type="ORF">DEM25_002900</name>
</gene>
<protein>
    <submittedName>
        <fullName evidence="1">Phytoene/squalene synthase family protein</fullName>
    </submittedName>
</protein>
<name>A0A3A8AEH5_9HYPH</name>
<dbReference type="SUPFAM" id="SSF48576">
    <property type="entry name" value="Terpenoid synthases"/>
    <property type="match status" value="1"/>
</dbReference>
<organism evidence="1 2">
    <name type="scientific">Oceaniradius stylonematis</name>
    <dbReference type="NCBI Taxonomy" id="2184161"/>
    <lineage>
        <taxon>Bacteria</taxon>
        <taxon>Pseudomonadati</taxon>
        <taxon>Pseudomonadota</taxon>
        <taxon>Alphaproteobacteria</taxon>
        <taxon>Hyphomicrobiales</taxon>
        <taxon>Ahrensiaceae</taxon>
        <taxon>Oceaniradius</taxon>
    </lineage>
</organism>
<dbReference type="AlphaFoldDB" id="A0A3A8AEH5"/>
<proteinExistence type="predicted"/>
<dbReference type="Pfam" id="PF00494">
    <property type="entry name" value="SQS_PSY"/>
    <property type="match status" value="1"/>
</dbReference>
<evidence type="ECO:0000313" key="1">
    <source>
        <dbReference type="EMBL" id="RKF08255.1"/>
    </source>
</evidence>
<keyword evidence="2" id="KW-1185">Reference proteome</keyword>
<comment type="caution">
    <text evidence="1">The sequence shown here is derived from an EMBL/GenBank/DDBJ whole genome shotgun (WGS) entry which is preliminary data.</text>
</comment>
<dbReference type="PANTHER" id="PTHR31480">
    <property type="entry name" value="BIFUNCTIONAL LYCOPENE CYCLASE/PHYTOENE SYNTHASE"/>
    <property type="match status" value="1"/>
</dbReference>
<dbReference type="InterPro" id="IPR008949">
    <property type="entry name" value="Isoprenoid_synthase_dom_sf"/>
</dbReference>
<sequence>MDDTSGDLLNQLREADRERYLSVLFAPEDRRAALATLFLFNAETARLRDLVSEPLPGEIRLQWWRDVIAGARAEEARQNPLAAALLDVIAAQDLPASAFDNLLEARIFDLYDDPMPTRTDLEGYLGETASMLIQMACQIVNGGQTPPTADAAGHAGVAYGIATLIRQMPQHRARGQVFLPADLLAAAGTDAGHWLAEDDDAAFATAITAFVALGREHLAKAREALADVPKGLRAPFAVLGVADAVFTKAAKAGGSARAEPVRLSPVTVQWRMTRQALGF</sequence>
<evidence type="ECO:0000313" key="2">
    <source>
        <dbReference type="Proteomes" id="UP000246132"/>
    </source>
</evidence>
<accession>A0A3A8AEH5</accession>
<dbReference type="EMBL" id="QFWV02000002">
    <property type="protein sequence ID" value="RKF08255.1"/>
    <property type="molecule type" value="Genomic_DNA"/>
</dbReference>
<dbReference type="Proteomes" id="UP000246132">
    <property type="component" value="Unassembled WGS sequence"/>
</dbReference>
<reference evidence="1 2" key="1">
    <citation type="journal article" date="2018" name="Int. J. Syst. Bacteriol.">
        <title>Oceaniradius stylonemae gen. nov., sp. nov., isolated from a red alga, Stylonema cornu-cervi.</title>
        <authorList>
            <person name="Jeong S."/>
        </authorList>
    </citation>
    <scope>NUCLEOTIDE SEQUENCE [LARGE SCALE GENOMIC DNA]</scope>
    <source>
        <strain evidence="1 2">StC1</strain>
    </source>
</reference>
<dbReference type="OrthoDB" id="9814909at2"/>